<gene>
    <name evidence="1" type="ORF">PCOR1329_LOCUS59898</name>
</gene>
<dbReference type="Proteomes" id="UP001189429">
    <property type="component" value="Unassembled WGS sequence"/>
</dbReference>
<evidence type="ECO:0000313" key="2">
    <source>
        <dbReference type="Proteomes" id="UP001189429"/>
    </source>
</evidence>
<keyword evidence="2" id="KW-1185">Reference proteome</keyword>
<name>A0ABN9VQH6_9DINO</name>
<sequence length="175" mass="19184">MVVFGHLLEKAVCHVLSLGLEGASYILCKAVLGCLTLLVAPQTVINEVVFEIMLEEVFYRILSMGLVGASLVQWRLSLCEAVLESLILMFASLDVHCRLQVMLEGGFKPPSRDGPTLGCTPCPWPGLPLCLQCHDESTSLWILAACSDTALFNCNQIADPASSRTFWSALSRQRR</sequence>
<accession>A0ABN9VQH6</accession>
<protein>
    <recommendedName>
        <fullName evidence="3">Protein RFT1 homolog</fullName>
    </recommendedName>
</protein>
<reference evidence="1" key="1">
    <citation type="submission" date="2023-10" db="EMBL/GenBank/DDBJ databases">
        <authorList>
            <person name="Chen Y."/>
            <person name="Shah S."/>
            <person name="Dougan E. K."/>
            <person name="Thang M."/>
            <person name="Chan C."/>
        </authorList>
    </citation>
    <scope>NUCLEOTIDE SEQUENCE [LARGE SCALE GENOMIC DNA]</scope>
</reference>
<evidence type="ECO:0000313" key="1">
    <source>
        <dbReference type="EMBL" id="CAK0875176.1"/>
    </source>
</evidence>
<comment type="caution">
    <text evidence="1">The sequence shown here is derived from an EMBL/GenBank/DDBJ whole genome shotgun (WGS) entry which is preliminary data.</text>
</comment>
<proteinExistence type="predicted"/>
<organism evidence="1 2">
    <name type="scientific">Prorocentrum cordatum</name>
    <dbReference type="NCBI Taxonomy" id="2364126"/>
    <lineage>
        <taxon>Eukaryota</taxon>
        <taxon>Sar</taxon>
        <taxon>Alveolata</taxon>
        <taxon>Dinophyceae</taxon>
        <taxon>Prorocentrales</taxon>
        <taxon>Prorocentraceae</taxon>
        <taxon>Prorocentrum</taxon>
    </lineage>
</organism>
<evidence type="ECO:0008006" key="3">
    <source>
        <dbReference type="Google" id="ProtNLM"/>
    </source>
</evidence>
<dbReference type="EMBL" id="CAUYUJ010017483">
    <property type="protein sequence ID" value="CAK0875176.1"/>
    <property type="molecule type" value="Genomic_DNA"/>
</dbReference>